<protein>
    <submittedName>
        <fullName evidence="2">Uncharacterized protein</fullName>
    </submittedName>
</protein>
<dbReference type="Proteomes" id="UP000035763">
    <property type="component" value="Unassembled WGS sequence"/>
</dbReference>
<dbReference type="EMBL" id="CAJA01000283">
    <property type="protein sequence ID" value="CCH73928.1"/>
    <property type="molecule type" value="Genomic_DNA"/>
</dbReference>
<dbReference type="RefSeq" id="WP_048699492.1">
    <property type="nucleotide sequence ID" value="NZ_HG764815.1"/>
</dbReference>
<evidence type="ECO:0000313" key="2">
    <source>
        <dbReference type="EMBL" id="CCH73928.1"/>
    </source>
</evidence>
<evidence type="ECO:0000256" key="1">
    <source>
        <dbReference type="SAM" id="Phobius"/>
    </source>
</evidence>
<keyword evidence="1" id="KW-0472">Membrane</keyword>
<comment type="caution">
    <text evidence="2">The sequence shown here is derived from an EMBL/GenBank/DDBJ whole genome shotgun (WGS) entry which is preliminary data.</text>
</comment>
<reference evidence="2 3" key="1">
    <citation type="journal article" date="2013" name="ISME J.">
        <title>A metabolic model for members of the genus Tetrasphaera involved in enhanced biological phosphorus removal.</title>
        <authorList>
            <person name="Kristiansen R."/>
            <person name="Nguyen H.T.T."/>
            <person name="Saunders A.M."/>
            <person name="Nielsen J.L."/>
            <person name="Wimmer R."/>
            <person name="Le V.Q."/>
            <person name="McIlroy S.J."/>
            <person name="Petrovski S."/>
            <person name="Seviour R.J."/>
            <person name="Calteau A."/>
            <person name="Nielsen K.L."/>
            <person name="Nielsen P.H."/>
        </authorList>
    </citation>
    <scope>NUCLEOTIDE SEQUENCE [LARGE SCALE GENOMIC DNA]</scope>
    <source>
        <strain evidence="2 3">Ben110</strain>
    </source>
</reference>
<gene>
    <name evidence="2" type="ORF">BN11_3530007</name>
</gene>
<sequence length="92" mass="9837">MRHRDPFVVVAGALIAAGLLLSALKMSTSLAHPEGATPAAADLVYLVPYAATAGLVLLLRRSFRRGSVSQERLLSSLVGGTDRRQVREPVDR</sequence>
<accession>W6JWJ9</accession>
<evidence type="ECO:0000313" key="3">
    <source>
        <dbReference type="Proteomes" id="UP000035763"/>
    </source>
</evidence>
<keyword evidence="3" id="KW-1185">Reference proteome</keyword>
<name>W6JWJ9_9MICO</name>
<organism evidence="2 3">
    <name type="scientific">Nostocoides australiense Ben110</name>
    <dbReference type="NCBI Taxonomy" id="1193182"/>
    <lineage>
        <taxon>Bacteria</taxon>
        <taxon>Bacillati</taxon>
        <taxon>Actinomycetota</taxon>
        <taxon>Actinomycetes</taxon>
        <taxon>Micrococcales</taxon>
        <taxon>Intrasporangiaceae</taxon>
        <taxon>Nostocoides</taxon>
    </lineage>
</organism>
<keyword evidence="1" id="KW-0812">Transmembrane</keyword>
<feature type="transmembrane region" description="Helical" evidence="1">
    <location>
        <begin position="43"/>
        <end position="59"/>
    </location>
</feature>
<proteinExistence type="predicted"/>
<dbReference type="AlphaFoldDB" id="W6JWJ9"/>
<keyword evidence="1" id="KW-1133">Transmembrane helix</keyword>